<evidence type="ECO:0000313" key="12">
    <source>
        <dbReference type="RefSeq" id="XP_019053120.1"/>
    </source>
</evidence>
<gene>
    <name evidence="12" type="primary">LOC104596010</name>
</gene>
<dbReference type="OrthoDB" id="69646at2759"/>
<keyword evidence="6 8" id="KW-0472">Membrane</keyword>
<keyword evidence="5 8" id="KW-1133">Transmembrane helix</keyword>
<organism evidence="11 12">
    <name type="scientific">Nelumbo nucifera</name>
    <name type="common">Sacred lotus</name>
    <dbReference type="NCBI Taxonomy" id="4432"/>
    <lineage>
        <taxon>Eukaryota</taxon>
        <taxon>Viridiplantae</taxon>
        <taxon>Streptophyta</taxon>
        <taxon>Embryophyta</taxon>
        <taxon>Tracheophyta</taxon>
        <taxon>Spermatophyta</taxon>
        <taxon>Magnoliopsida</taxon>
        <taxon>Proteales</taxon>
        <taxon>Nelumbonaceae</taxon>
        <taxon>Nelumbo</taxon>
    </lineage>
</organism>
<dbReference type="OMA" id="FSLEWQV"/>
<evidence type="ECO:0000256" key="1">
    <source>
        <dbReference type="ARBA" id="ARBA00004651"/>
    </source>
</evidence>
<evidence type="ECO:0000256" key="2">
    <source>
        <dbReference type="ARBA" id="ARBA00005542"/>
    </source>
</evidence>
<proteinExistence type="inferred from homology"/>
<dbReference type="Gene3D" id="2.60.120.260">
    <property type="entry name" value="Galactose-binding domain-like"/>
    <property type="match status" value="1"/>
</dbReference>
<dbReference type="AlphaFoldDB" id="A0A1U8Q4Z1"/>
<dbReference type="GeneID" id="104596010"/>
<feature type="transmembrane region" description="Helical" evidence="8">
    <location>
        <begin position="699"/>
        <end position="716"/>
    </location>
</feature>
<name>A0A1U8Q4Z1_NELNU</name>
<dbReference type="PANTHER" id="PTHR14319">
    <property type="entry name" value="FIVE-SPAN TRANSMEMBRANE PROTEIN M83"/>
    <property type="match status" value="1"/>
</dbReference>
<evidence type="ECO:0000259" key="10">
    <source>
        <dbReference type="PROSITE" id="PS50026"/>
    </source>
</evidence>
<accession>A0A1U8Q4Z1</accession>
<evidence type="ECO:0000256" key="6">
    <source>
        <dbReference type="ARBA" id="ARBA00023136"/>
    </source>
</evidence>
<feature type="domain" description="EGF-like" evidence="10">
    <location>
        <begin position="520"/>
        <end position="561"/>
    </location>
</feature>
<comment type="subcellular location">
    <subcellularLocation>
        <location evidence="1">Cell membrane</location>
        <topology evidence="1">Multi-pass membrane protein</topology>
    </subcellularLocation>
</comment>
<keyword evidence="11" id="KW-1185">Reference proteome</keyword>
<evidence type="ECO:0000256" key="7">
    <source>
        <dbReference type="PROSITE-ProRule" id="PRU00076"/>
    </source>
</evidence>
<dbReference type="Pfam" id="PF12036">
    <property type="entry name" value="DUF3522"/>
    <property type="match status" value="1"/>
</dbReference>
<keyword evidence="7" id="KW-1015">Disulfide bond</keyword>
<feature type="disulfide bond" evidence="7">
    <location>
        <begin position="551"/>
        <end position="560"/>
    </location>
</feature>
<keyword evidence="3" id="KW-1003">Cell membrane</keyword>
<feature type="transmembrane region" description="Helical" evidence="8">
    <location>
        <begin position="754"/>
        <end position="775"/>
    </location>
</feature>
<feature type="transmembrane region" description="Helical" evidence="8">
    <location>
        <begin position="781"/>
        <end position="801"/>
    </location>
</feature>
<dbReference type="GO" id="GO:0005886">
    <property type="term" value="C:plasma membrane"/>
    <property type="evidence" value="ECO:0007669"/>
    <property type="project" value="UniProtKB-SubCell"/>
</dbReference>
<evidence type="ECO:0000256" key="3">
    <source>
        <dbReference type="ARBA" id="ARBA00022475"/>
    </source>
</evidence>
<dbReference type="PROSITE" id="PS50026">
    <property type="entry name" value="EGF_3"/>
    <property type="match status" value="1"/>
</dbReference>
<comment type="caution">
    <text evidence="7">Lacks conserved residue(s) required for the propagation of feature annotation.</text>
</comment>
<protein>
    <submittedName>
        <fullName evidence="12">Uncharacterized protein LOC104596010 isoform X1</fullName>
    </submittedName>
</protein>
<comment type="similarity">
    <text evidence="2">Belongs to the TMEM8 family.</text>
</comment>
<feature type="transmembrane region" description="Helical" evidence="8">
    <location>
        <begin position="676"/>
        <end position="693"/>
    </location>
</feature>
<evidence type="ECO:0000313" key="11">
    <source>
        <dbReference type="Proteomes" id="UP000189703"/>
    </source>
</evidence>
<feature type="chain" id="PRO_5010544615" evidence="9">
    <location>
        <begin position="27"/>
        <end position="831"/>
    </location>
</feature>
<keyword evidence="7" id="KW-0245">EGF-like domain</keyword>
<feature type="transmembrane region" description="Helical" evidence="8">
    <location>
        <begin position="652"/>
        <end position="669"/>
    </location>
</feature>
<dbReference type="STRING" id="4432.A0A1U8Q4Z1"/>
<dbReference type="PROSITE" id="PS00022">
    <property type="entry name" value="EGF_1"/>
    <property type="match status" value="1"/>
</dbReference>
<evidence type="ECO:0000256" key="4">
    <source>
        <dbReference type="ARBA" id="ARBA00022692"/>
    </source>
</evidence>
<evidence type="ECO:0000256" key="5">
    <source>
        <dbReference type="ARBA" id="ARBA00022989"/>
    </source>
</evidence>
<dbReference type="FunCoup" id="A0A1U8Q4Z1">
    <property type="interactions" value="1644"/>
</dbReference>
<keyword evidence="4 8" id="KW-0812">Transmembrane</keyword>
<feature type="disulfide bond" evidence="7">
    <location>
        <begin position="524"/>
        <end position="534"/>
    </location>
</feature>
<dbReference type="InterPro" id="IPR000742">
    <property type="entry name" value="EGF"/>
</dbReference>
<dbReference type="PANTHER" id="PTHR14319:SF3">
    <property type="entry name" value="TRANSMEMBRANE PROTEIN-LIKE PROTEIN"/>
    <property type="match status" value="1"/>
</dbReference>
<evidence type="ECO:0000256" key="9">
    <source>
        <dbReference type="SAM" id="SignalP"/>
    </source>
</evidence>
<dbReference type="Proteomes" id="UP000189703">
    <property type="component" value="Unplaced"/>
</dbReference>
<evidence type="ECO:0000256" key="8">
    <source>
        <dbReference type="SAM" id="Phobius"/>
    </source>
</evidence>
<keyword evidence="9" id="KW-0732">Signal</keyword>
<dbReference type="RefSeq" id="XP_019053120.1">
    <property type="nucleotide sequence ID" value="XM_019197575.1"/>
</dbReference>
<sequence length="831" mass="93096">MNPIMGTALDLRLLVFTSCFLLSCSSYDEQGTNNSFTVSAFTYSDIRLKPYDWRYIRVDLPHWFASLSISLKSDVNFDKSMIPMICLRDGSPPLPDATNTSLKASDLFSNGSVGGLQNLSNVEHCHLLQKNMMVKLTNEQISPGVWYVGLFNGIGPVRTQSKMIIRGPTYSISANVSVEGCTTSTIWGPYCNQTVDPLRCDISGVYKQTKYLLDVNMHNQTVESFVGCRSSYESACHRDGEPKIYSLEVVGTAAQLTIMATNISFNETNAANKTENTSGIVLMCYARHDAIPLTSLHDYSSDISQAPLVINSPKVGRWFFSIQPIYQSEVHGKMQDVNVNADLCYSMEWQVIQCPIGKAGPNCTWQKYVLQTILRKNPSVPFESYYLPIDEKISLESANFPLEPLLSNFSFGDQLDNVWTYFLLDIPHGAAGGNMHVQLKSDIKLEYQIYARFGGLPSKDTWDYYYANRTSNSNASMFFKLYDSSEKGANFYILYVKEGTWSFGLRHGNPSKHQTTMSISIERCPKQCSSHGTCQNVVDASGLTLYSYCSCDRNHGGFDCSVEIVSREGHIWQSIALISSNAAALLPAFWALRKKEFAEWVLFTSSGISSGLYHACDVGTWCALSFHVLQVHEFFIGGGNAPCLMVANFMDFWLSFMAVVSTFVYLAAIDEVSRRAIHTCVSILTALMAATGATRSANIIIVIAIGGLGLFIGWLVEFSTTHRSISWSTGFCLNIIDGWRGWVRNLIKTLFKRFHWVFVLLGFIALSMAAISWKLESSESYWIWHSLWHVTIYTSSFFFLCSKVMSVDTRNHERSDGDYALTRQDSFPRVG</sequence>
<dbReference type="InterPro" id="IPR021910">
    <property type="entry name" value="NGX6/PGAP6/MYMK"/>
</dbReference>
<reference evidence="12" key="1">
    <citation type="submission" date="2025-08" db="UniProtKB">
        <authorList>
            <consortium name="RefSeq"/>
        </authorList>
    </citation>
    <scope>IDENTIFICATION</scope>
</reference>
<dbReference type="InParanoid" id="A0A1U8Q4Z1"/>
<feature type="signal peptide" evidence="9">
    <location>
        <begin position="1"/>
        <end position="26"/>
    </location>
</feature>